<evidence type="ECO:0000313" key="13">
    <source>
        <dbReference type="EMBL" id="MDX5894219.1"/>
    </source>
</evidence>
<keyword evidence="3 10" id="KW-0662">Pyridine nucleotide biosynthesis</keyword>
<evidence type="ECO:0000256" key="7">
    <source>
        <dbReference type="ARBA" id="ARBA00022840"/>
    </source>
</evidence>
<organism evidence="13 14">
    <name type="scientific">Rubrobacter radiotolerans</name>
    <name type="common">Arthrobacter radiotolerans</name>
    <dbReference type="NCBI Taxonomy" id="42256"/>
    <lineage>
        <taxon>Bacteria</taxon>
        <taxon>Bacillati</taxon>
        <taxon>Actinomycetota</taxon>
        <taxon>Rubrobacteria</taxon>
        <taxon>Rubrobacterales</taxon>
        <taxon>Rubrobacteraceae</taxon>
        <taxon>Rubrobacter</taxon>
    </lineage>
</organism>
<evidence type="ECO:0000256" key="9">
    <source>
        <dbReference type="ARBA" id="ARBA00048721"/>
    </source>
</evidence>
<accession>A0AB35T2Y1</accession>
<comment type="catalytic activity">
    <reaction evidence="9 10">
        <text>nicotinate beta-D-ribonucleotide + ATP + H(+) = deamido-NAD(+) + diphosphate</text>
        <dbReference type="Rhea" id="RHEA:22860"/>
        <dbReference type="ChEBI" id="CHEBI:15378"/>
        <dbReference type="ChEBI" id="CHEBI:30616"/>
        <dbReference type="ChEBI" id="CHEBI:33019"/>
        <dbReference type="ChEBI" id="CHEBI:57502"/>
        <dbReference type="ChEBI" id="CHEBI:58437"/>
        <dbReference type="EC" id="2.7.7.18"/>
    </reaction>
</comment>
<comment type="caution">
    <text evidence="13">The sequence shown here is derived from an EMBL/GenBank/DDBJ whole genome shotgun (WGS) entry which is preliminary data.</text>
</comment>
<dbReference type="PANTHER" id="PTHR39321:SF3">
    <property type="entry name" value="PHOSPHOPANTETHEINE ADENYLYLTRANSFERASE"/>
    <property type="match status" value="1"/>
</dbReference>
<dbReference type="InterPro" id="IPR014729">
    <property type="entry name" value="Rossmann-like_a/b/a_fold"/>
</dbReference>
<dbReference type="RefSeq" id="WP_143533937.1">
    <property type="nucleotide sequence ID" value="NZ_CP007514.1"/>
</dbReference>
<dbReference type="GO" id="GO:0009435">
    <property type="term" value="P:NAD+ biosynthetic process"/>
    <property type="evidence" value="ECO:0007669"/>
    <property type="project" value="UniProtKB-UniRule"/>
</dbReference>
<feature type="region of interest" description="Disordered" evidence="11">
    <location>
        <begin position="223"/>
        <end position="260"/>
    </location>
</feature>
<protein>
    <recommendedName>
        <fullName evidence="10">Probable nicotinate-nucleotide adenylyltransferase</fullName>
        <ecNumber evidence="10">2.7.7.18</ecNumber>
    </recommendedName>
    <alternativeName>
        <fullName evidence="10">Deamido-NAD(+) diphosphorylase</fullName>
    </alternativeName>
    <alternativeName>
        <fullName evidence="10">Deamido-NAD(+) pyrophosphorylase</fullName>
    </alternativeName>
    <alternativeName>
        <fullName evidence="10">Nicotinate mononucleotide adenylyltransferase</fullName>
        <shortName evidence="10">NaMN adenylyltransferase</shortName>
    </alternativeName>
</protein>
<dbReference type="AlphaFoldDB" id="A0AB35T2Y1"/>
<dbReference type="EC" id="2.7.7.18" evidence="10"/>
<dbReference type="EMBL" id="JAWXXX010000001">
    <property type="protein sequence ID" value="MDX5894219.1"/>
    <property type="molecule type" value="Genomic_DNA"/>
</dbReference>
<comment type="similarity">
    <text evidence="10">Belongs to the NadD family.</text>
</comment>
<proteinExistence type="inferred from homology"/>
<evidence type="ECO:0000256" key="4">
    <source>
        <dbReference type="ARBA" id="ARBA00022679"/>
    </source>
</evidence>
<dbReference type="NCBIfam" id="NF000840">
    <property type="entry name" value="PRK00071.1-3"/>
    <property type="match status" value="1"/>
</dbReference>
<evidence type="ECO:0000256" key="10">
    <source>
        <dbReference type="HAMAP-Rule" id="MF_00244"/>
    </source>
</evidence>
<keyword evidence="8 10" id="KW-0520">NAD</keyword>
<dbReference type="InterPro" id="IPR004821">
    <property type="entry name" value="Cyt_trans-like"/>
</dbReference>
<name>A0AB35T2Y1_RUBRA</name>
<gene>
    <name evidence="10 13" type="primary">nadD</name>
    <name evidence="13" type="ORF">SIL72_09275</name>
</gene>
<keyword evidence="6 10" id="KW-0547">Nucleotide-binding</keyword>
<sequence>MTSGRDRPEGMCGAQREREERPLRVGIFGGTFDPIHLGHLLIAEQVMDEMRLSEVIFVPSGIPPHKAASSVRASAEDRYRMVLAAVEGNPRFSVDRVEVEAGRAMHTVETVPLLKERHEGDEWFFITGADEVSNLLTWREPDRLLEQVVMVAATRPGYDLSKLDHLEKELRNFDRIFPVECSRLDISATNIRRRVLQGKSIRYMVPDGVYRFITRKKLYSGELHPETTGTERTRERESLNGIDGNPEGAQSVKRTQERRA</sequence>
<keyword evidence="5 10" id="KW-0548">Nucleotidyltransferase</keyword>
<evidence type="ECO:0000256" key="3">
    <source>
        <dbReference type="ARBA" id="ARBA00022642"/>
    </source>
</evidence>
<dbReference type="GO" id="GO:0004515">
    <property type="term" value="F:nicotinate-nucleotide adenylyltransferase activity"/>
    <property type="evidence" value="ECO:0007669"/>
    <property type="project" value="UniProtKB-UniRule"/>
</dbReference>
<dbReference type="Pfam" id="PF01467">
    <property type="entry name" value="CTP_transf_like"/>
    <property type="match status" value="1"/>
</dbReference>
<evidence type="ECO:0000313" key="14">
    <source>
        <dbReference type="Proteomes" id="UP001281130"/>
    </source>
</evidence>
<reference evidence="13" key="1">
    <citation type="submission" date="2023-11" db="EMBL/GenBank/DDBJ databases">
        <title>MicrobeMod: A computational toolkit for identifying prokaryotic methylation and restriction-modification with nanopore sequencing.</title>
        <authorList>
            <person name="Crits-Christoph A."/>
            <person name="Kang S.C."/>
            <person name="Lee H."/>
            <person name="Ostrov N."/>
        </authorList>
    </citation>
    <scope>NUCLEOTIDE SEQUENCE</scope>
    <source>
        <strain evidence="13">ATCC 51242</strain>
    </source>
</reference>
<evidence type="ECO:0000259" key="12">
    <source>
        <dbReference type="Pfam" id="PF01467"/>
    </source>
</evidence>
<dbReference type="InterPro" id="IPR005248">
    <property type="entry name" value="NadD/NMNAT"/>
</dbReference>
<keyword evidence="7 10" id="KW-0067">ATP-binding</keyword>
<feature type="domain" description="Cytidyltransferase-like" evidence="12">
    <location>
        <begin position="27"/>
        <end position="194"/>
    </location>
</feature>
<dbReference type="GO" id="GO:0005524">
    <property type="term" value="F:ATP binding"/>
    <property type="evidence" value="ECO:0007669"/>
    <property type="project" value="UniProtKB-KW"/>
</dbReference>
<dbReference type="Gene3D" id="3.40.50.620">
    <property type="entry name" value="HUPs"/>
    <property type="match status" value="1"/>
</dbReference>
<feature type="compositionally biased region" description="Basic and acidic residues" evidence="11">
    <location>
        <begin position="223"/>
        <end position="238"/>
    </location>
</feature>
<evidence type="ECO:0000256" key="6">
    <source>
        <dbReference type="ARBA" id="ARBA00022741"/>
    </source>
</evidence>
<comment type="function">
    <text evidence="1 10">Catalyzes the reversible adenylation of nicotinate mononucleotide (NaMN) to nicotinic acid adenine dinucleotide (NaAD).</text>
</comment>
<dbReference type="CDD" id="cd02165">
    <property type="entry name" value="NMNAT"/>
    <property type="match status" value="1"/>
</dbReference>
<evidence type="ECO:0000256" key="8">
    <source>
        <dbReference type="ARBA" id="ARBA00023027"/>
    </source>
</evidence>
<dbReference type="NCBIfam" id="TIGR00482">
    <property type="entry name" value="nicotinate (nicotinamide) nucleotide adenylyltransferase"/>
    <property type="match status" value="1"/>
</dbReference>
<dbReference type="Proteomes" id="UP001281130">
    <property type="component" value="Unassembled WGS sequence"/>
</dbReference>
<evidence type="ECO:0000256" key="5">
    <source>
        <dbReference type="ARBA" id="ARBA00022695"/>
    </source>
</evidence>
<dbReference type="HAMAP" id="MF_00244">
    <property type="entry name" value="NaMN_adenylyltr"/>
    <property type="match status" value="1"/>
</dbReference>
<evidence type="ECO:0000256" key="1">
    <source>
        <dbReference type="ARBA" id="ARBA00002324"/>
    </source>
</evidence>
<keyword evidence="4 10" id="KW-0808">Transferase</keyword>
<evidence type="ECO:0000256" key="2">
    <source>
        <dbReference type="ARBA" id="ARBA00005019"/>
    </source>
</evidence>
<dbReference type="SUPFAM" id="SSF52374">
    <property type="entry name" value="Nucleotidylyl transferase"/>
    <property type="match status" value="1"/>
</dbReference>
<dbReference type="NCBIfam" id="TIGR00125">
    <property type="entry name" value="cyt_tran_rel"/>
    <property type="match status" value="1"/>
</dbReference>
<evidence type="ECO:0000256" key="11">
    <source>
        <dbReference type="SAM" id="MobiDB-lite"/>
    </source>
</evidence>
<comment type="pathway">
    <text evidence="2 10">Cofactor biosynthesis; NAD(+) biosynthesis; deamido-NAD(+) from nicotinate D-ribonucleotide: step 1/1.</text>
</comment>
<dbReference type="PANTHER" id="PTHR39321">
    <property type="entry name" value="NICOTINATE-NUCLEOTIDE ADENYLYLTRANSFERASE-RELATED"/>
    <property type="match status" value="1"/>
</dbReference>